<keyword evidence="4" id="KW-0297">G-protein coupled receptor</keyword>
<reference evidence="10" key="1">
    <citation type="journal article" date="2019" name="bioRxiv">
        <title>The Genome of the Zebra Mussel, Dreissena polymorpha: A Resource for Invasive Species Research.</title>
        <authorList>
            <person name="McCartney M.A."/>
            <person name="Auch B."/>
            <person name="Kono T."/>
            <person name="Mallez S."/>
            <person name="Zhang Y."/>
            <person name="Obille A."/>
            <person name="Becker A."/>
            <person name="Abrahante J.E."/>
            <person name="Garbe J."/>
            <person name="Badalamenti J.P."/>
            <person name="Herman A."/>
            <person name="Mangelson H."/>
            <person name="Liachko I."/>
            <person name="Sullivan S."/>
            <person name="Sone E.D."/>
            <person name="Koren S."/>
            <person name="Silverstein K.A.T."/>
            <person name="Beckman K.B."/>
            <person name="Gohl D.M."/>
        </authorList>
    </citation>
    <scope>NUCLEOTIDE SEQUENCE</scope>
    <source>
        <strain evidence="10">Duluth1</strain>
        <tissue evidence="10">Whole animal</tissue>
    </source>
</reference>
<evidence type="ECO:0000256" key="8">
    <source>
        <dbReference type="SAM" id="Phobius"/>
    </source>
</evidence>
<dbReference type="Gene3D" id="1.20.1070.10">
    <property type="entry name" value="Rhodopsin 7-helix transmembrane proteins"/>
    <property type="match status" value="1"/>
</dbReference>
<reference evidence="10" key="2">
    <citation type="submission" date="2020-11" db="EMBL/GenBank/DDBJ databases">
        <authorList>
            <person name="McCartney M.A."/>
            <person name="Auch B."/>
            <person name="Kono T."/>
            <person name="Mallez S."/>
            <person name="Becker A."/>
            <person name="Gohl D.M."/>
            <person name="Silverstein K.A.T."/>
            <person name="Koren S."/>
            <person name="Bechman K.B."/>
            <person name="Herman A."/>
            <person name="Abrahante J.E."/>
            <person name="Garbe J."/>
        </authorList>
    </citation>
    <scope>NUCLEOTIDE SEQUENCE</scope>
    <source>
        <strain evidence="10">Duluth1</strain>
        <tissue evidence="10">Whole animal</tissue>
    </source>
</reference>
<keyword evidence="5 8" id="KW-0472">Membrane</keyword>
<dbReference type="AlphaFoldDB" id="A0A9D4H3A3"/>
<dbReference type="SUPFAM" id="SSF81321">
    <property type="entry name" value="Family A G protein-coupled receptor-like"/>
    <property type="match status" value="1"/>
</dbReference>
<accession>A0A9D4H3A3</accession>
<keyword evidence="3 8" id="KW-1133">Transmembrane helix</keyword>
<protein>
    <recommendedName>
        <fullName evidence="9">G-protein coupled receptors family 1 profile domain-containing protein</fullName>
    </recommendedName>
</protein>
<evidence type="ECO:0000256" key="1">
    <source>
        <dbReference type="ARBA" id="ARBA00004141"/>
    </source>
</evidence>
<name>A0A9D4H3A3_DREPO</name>
<dbReference type="GO" id="GO:0016020">
    <property type="term" value="C:membrane"/>
    <property type="evidence" value="ECO:0007669"/>
    <property type="project" value="UniProtKB-SubCell"/>
</dbReference>
<keyword evidence="11" id="KW-1185">Reference proteome</keyword>
<evidence type="ECO:0000256" key="7">
    <source>
        <dbReference type="ARBA" id="ARBA00023224"/>
    </source>
</evidence>
<dbReference type="GO" id="GO:0004930">
    <property type="term" value="F:G protein-coupled receptor activity"/>
    <property type="evidence" value="ECO:0007669"/>
    <property type="project" value="UniProtKB-KW"/>
</dbReference>
<evidence type="ECO:0000256" key="4">
    <source>
        <dbReference type="ARBA" id="ARBA00023040"/>
    </source>
</evidence>
<organism evidence="10 11">
    <name type="scientific">Dreissena polymorpha</name>
    <name type="common">Zebra mussel</name>
    <name type="synonym">Mytilus polymorpha</name>
    <dbReference type="NCBI Taxonomy" id="45954"/>
    <lineage>
        <taxon>Eukaryota</taxon>
        <taxon>Metazoa</taxon>
        <taxon>Spiralia</taxon>
        <taxon>Lophotrochozoa</taxon>
        <taxon>Mollusca</taxon>
        <taxon>Bivalvia</taxon>
        <taxon>Autobranchia</taxon>
        <taxon>Heteroconchia</taxon>
        <taxon>Euheterodonta</taxon>
        <taxon>Imparidentia</taxon>
        <taxon>Neoheterodontei</taxon>
        <taxon>Myida</taxon>
        <taxon>Dreissenoidea</taxon>
        <taxon>Dreissenidae</taxon>
        <taxon>Dreissena</taxon>
    </lineage>
</organism>
<keyword evidence="2 8" id="KW-0812">Transmembrane</keyword>
<keyword evidence="6" id="KW-0675">Receptor</keyword>
<dbReference type="PANTHER" id="PTHR24235:SF29">
    <property type="entry name" value="GH23382P"/>
    <property type="match status" value="1"/>
</dbReference>
<proteinExistence type="predicted"/>
<evidence type="ECO:0000256" key="2">
    <source>
        <dbReference type="ARBA" id="ARBA00022692"/>
    </source>
</evidence>
<evidence type="ECO:0000256" key="6">
    <source>
        <dbReference type="ARBA" id="ARBA00023170"/>
    </source>
</evidence>
<feature type="transmembrane region" description="Helical" evidence="8">
    <location>
        <begin position="98"/>
        <end position="121"/>
    </location>
</feature>
<dbReference type="InterPro" id="IPR000276">
    <property type="entry name" value="GPCR_Rhodpsn"/>
</dbReference>
<dbReference type="PRINTS" id="PR00237">
    <property type="entry name" value="GPCRRHODOPSN"/>
</dbReference>
<dbReference type="Proteomes" id="UP000828390">
    <property type="component" value="Unassembled WGS sequence"/>
</dbReference>
<dbReference type="PANTHER" id="PTHR24235">
    <property type="entry name" value="NEUROPEPTIDE Y RECEPTOR"/>
    <property type="match status" value="1"/>
</dbReference>
<dbReference type="PROSITE" id="PS50262">
    <property type="entry name" value="G_PROTEIN_RECEP_F1_2"/>
    <property type="match status" value="1"/>
</dbReference>
<keyword evidence="7" id="KW-0807">Transducer</keyword>
<feature type="domain" description="G-protein coupled receptors family 1 profile" evidence="9">
    <location>
        <begin position="1"/>
        <end position="155"/>
    </location>
</feature>
<feature type="transmembrane region" description="Helical" evidence="8">
    <location>
        <begin position="38"/>
        <end position="61"/>
    </location>
</feature>
<dbReference type="InterPro" id="IPR017452">
    <property type="entry name" value="GPCR_Rhodpsn_7TM"/>
</dbReference>
<evidence type="ECO:0000313" key="11">
    <source>
        <dbReference type="Proteomes" id="UP000828390"/>
    </source>
</evidence>
<gene>
    <name evidence="10" type="ORF">DPMN_126404</name>
</gene>
<evidence type="ECO:0000313" key="10">
    <source>
        <dbReference type="EMBL" id="KAH3824567.1"/>
    </source>
</evidence>
<comment type="subcellular location">
    <subcellularLocation>
        <location evidence="1">Membrane</location>
        <topology evidence="1">Multi-pass membrane protein</topology>
    </subcellularLocation>
</comment>
<evidence type="ECO:0000259" key="9">
    <source>
        <dbReference type="PROSITE" id="PS50262"/>
    </source>
</evidence>
<evidence type="ECO:0000256" key="5">
    <source>
        <dbReference type="ARBA" id="ARBA00023136"/>
    </source>
</evidence>
<sequence>MPTLVEYQVNPLPRKAGDNASQAHYACDSTHVPHGYSLANAITVTLVSYVVPVFLIFFNYIRVSMFVWKKGKQVNAAPNSARNQNFQLFRNRIRIIKLLIVVAVVFAVSWLPFFITLLYAVRNCDVVMFEVQIKLLKMFEALLSPVHRIIVFFHYHIIAT</sequence>
<dbReference type="EMBL" id="JAIWYP010000005">
    <property type="protein sequence ID" value="KAH3824567.1"/>
    <property type="molecule type" value="Genomic_DNA"/>
</dbReference>
<evidence type="ECO:0000256" key="3">
    <source>
        <dbReference type="ARBA" id="ARBA00022989"/>
    </source>
</evidence>
<dbReference type="Pfam" id="PF00001">
    <property type="entry name" value="7tm_1"/>
    <property type="match status" value="1"/>
</dbReference>
<comment type="caution">
    <text evidence="10">The sequence shown here is derived from an EMBL/GenBank/DDBJ whole genome shotgun (WGS) entry which is preliminary data.</text>
</comment>